<evidence type="ECO:0000256" key="1">
    <source>
        <dbReference type="SAM" id="MobiDB-lite"/>
    </source>
</evidence>
<dbReference type="OrthoDB" id="30382at10239"/>
<keyword evidence="3" id="KW-1185">Reference proteome</keyword>
<organism evidence="2 3">
    <name type="scientific">Arthrobacter phage Adat</name>
    <dbReference type="NCBI Taxonomy" id="2027883"/>
    <lineage>
        <taxon>Viruses</taxon>
        <taxon>Duplodnaviria</taxon>
        <taxon>Heunggongvirae</taxon>
        <taxon>Uroviricota</taxon>
        <taxon>Caudoviricetes</taxon>
        <taxon>Jasminevirus</taxon>
        <taxon>Jasminevirus adat</taxon>
    </lineage>
</organism>
<reference evidence="2 3" key="1">
    <citation type="submission" date="2017-08" db="EMBL/GenBank/DDBJ databases">
        <authorList>
            <person name="Bertolini C.M."/>
            <person name="Tyransky A."/>
            <person name="Ball S.L."/>
            <person name="Breitenberger C.A."/>
            <person name="Daniels C.J."/>
            <person name="Garlena R.A."/>
            <person name="Russell D.A."/>
            <person name="Pope W.H."/>
            <person name="Jacobs-Sera D."/>
            <person name="Hendrix R.W."/>
            <person name="Hatfull G.F."/>
        </authorList>
    </citation>
    <scope>NUCLEOTIDE SEQUENCE [LARGE SCALE GENOMIC DNA]</scope>
</reference>
<protein>
    <submittedName>
        <fullName evidence="2">Uncharacterized protein</fullName>
    </submittedName>
</protein>
<feature type="region of interest" description="Disordered" evidence="1">
    <location>
        <begin position="50"/>
        <end position="94"/>
    </location>
</feature>
<sequence length="240" mass="25723">MVKPSPIGMLKGISDRQPPKPPPPPLVFDSPVIRTAPAAPVYQAPRYNPPVSNYIPSAPSQQPWTGGYSPGTPAPAAPPPPPKPNYEGMGNGELKGHDATFADQDAMYTDKLKKYIADYDRQVGSGIWGKQVKAEDLGGTLGNDFKTASQGIERNRTQGLTSLSEDFANRGLGSSGLFVKNHQDASNNYDRQKTGLGSSIINQVNDLGFRRNNFEADIQASLASARRDALSRLASSQSLA</sequence>
<dbReference type="EMBL" id="MF668266">
    <property type="protein sequence ID" value="ASZ72597.1"/>
    <property type="molecule type" value="Genomic_DNA"/>
</dbReference>
<evidence type="ECO:0000313" key="2">
    <source>
        <dbReference type="EMBL" id="ASZ72597.1"/>
    </source>
</evidence>
<feature type="compositionally biased region" description="Pro residues" evidence="1">
    <location>
        <begin position="72"/>
        <end position="84"/>
    </location>
</feature>
<accession>A0A249XLI5</accession>
<dbReference type="Proteomes" id="UP000221251">
    <property type="component" value="Segment"/>
</dbReference>
<gene>
    <name evidence="2" type="ORF">ADAT_24</name>
</gene>
<name>A0A249XLI5_9CAUD</name>
<feature type="compositionally biased region" description="Polar residues" evidence="1">
    <location>
        <begin position="50"/>
        <end position="64"/>
    </location>
</feature>
<feature type="region of interest" description="Disordered" evidence="1">
    <location>
        <begin position="1"/>
        <end position="31"/>
    </location>
</feature>
<proteinExistence type="predicted"/>
<evidence type="ECO:0000313" key="3">
    <source>
        <dbReference type="Proteomes" id="UP000221251"/>
    </source>
</evidence>